<keyword evidence="5" id="KW-0998">Cell outer membrane</keyword>
<accession>A0A0B7IY91</accession>
<feature type="chain" id="PRO_5002117083" evidence="6">
    <location>
        <begin position="29"/>
        <end position="419"/>
    </location>
</feature>
<evidence type="ECO:0000313" key="7">
    <source>
        <dbReference type="EMBL" id="CEN55475.1"/>
    </source>
</evidence>
<dbReference type="KEGG" id="mbac:BN1209_0426"/>
<dbReference type="GO" id="GO:0015562">
    <property type="term" value="F:efflux transmembrane transporter activity"/>
    <property type="evidence" value="ECO:0007669"/>
    <property type="project" value="InterPro"/>
</dbReference>
<dbReference type="STRING" id="1581680.BN1209_0426"/>
<evidence type="ECO:0000256" key="3">
    <source>
        <dbReference type="ARBA" id="ARBA00022692"/>
    </source>
</evidence>
<keyword evidence="3" id="KW-0812">Transmembrane</keyword>
<gene>
    <name evidence="7" type="ORF">BN1209_0426</name>
</gene>
<evidence type="ECO:0000256" key="1">
    <source>
        <dbReference type="ARBA" id="ARBA00004442"/>
    </source>
</evidence>
<dbReference type="RefSeq" id="WP_052661076.1">
    <property type="nucleotide sequence ID" value="NZ_LN794158.1"/>
</dbReference>
<keyword evidence="6" id="KW-0732">Signal</keyword>
<dbReference type="GO" id="GO:1990281">
    <property type="term" value="C:efflux pump complex"/>
    <property type="evidence" value="ECO:0007669"/>
    <property type="project" value="TreeGrafter"/>
</dbReference>
<evidence type="ECO:0000256" key="2">
    <source>
        <dbReference type="ARBA" id="ARBA00022452"/>
    </source>
</evidence>
<proteinExistence type="predicted"/>
<protein>
    <submittedName>
        <fullName evidence="7">Putative outer membrane protein</fullName>
    </submittedName>
</protein>
<dbReference type="InterPro" id="IPR051906">
    <property type="entry name" value="TolC-like"/>
</dbReference>
<sequence>MFPKFELMHPWFLLWALYCLLFNTPAFAESDEHDHDLQISAQLSLHDLVEKTIVRYPDSALLAAKKIEIEAKYKRASGLLPATPAIGLLNRNDAATSNRGEREWESELELPIWLPGQRAAREALARDAALGFVDTKATLNLQVAGMVRNALWDIAMVTHQATLAKSRHVTSLELLSDVEKRVKAGDLAKTDRMLAQNDAYQAETFLLRAQAEIKHAQYRYKLLTGLNTLPEYFSEQQSKTILDDNHPALRDASKKILVADDERSLIKVERRSNPTVSISARTQRGAFDNQINETIGLRLRIPFETEAQSAPLMAIAEMNYAKNQADAQHLRYALEAAFHEAEHNLNVTKSELEITTKQHANAQESLRLAKKAFALGETDLVNLLRVQASAYEAERAMKQRQIQLQWDTAHYNQAAGEMP</sequence>
<keyword evidence="2" id="KW-1134">Transmembrane beta strand</keyword>
<reference evidence="8" key="1">
    <citation type="submission" date="2014-12" db="EMBL/GenBank/DDBJ databases">
        <authorList>
            <person name="Salcher M.M."/>
        </authorList>
    </citation>
    <scope>NUCLEOTIDE SEQUENCE [LARGE SCALE GENOMIC DNA]</scope>
    <source>
        <strain evidence="8">MMS-10A-171</strain>
    </source>
</reference>
<keyword evidence="8" id="KW-1185">Reference proteome</keyword>
<evidence type="ECO:0000256" key="6">
    <source>
        <dbReference type="SAM" id="SignalP"/>
    </source>
</evidence>
<dbReference type="Proteomes" id="UP000056322">
    <property type="component" value="Chromosome 1"/>
</dbReference>
<keyword evidence="4" id="KW-0472">Membrane</keyword>
<comment type="subcellular location">
    <subcellularLocation>
        <location evidence="1">Cell outer membrane</location>
    </subcellularLocation>
</comment>
<dbReference type="Gene3D" id="1.20.1600.10">
    <property type="entry name" value="Outer membrane efflux proteins (OEP)"/>
    <property type="match status" value="1"/>
</dbReference>
<dbReference type="PANTHER" id="PTHR30026:SF20">
    <property type="entry name" value="OUTER MEMBRANE PROTEIN TOLC"/>
    <property type="match status" value="1"/>
</dbReference>
<evidence type="ECO:0000256" key="4">
    <source>
        <dbReference type="ARBA" id="ARBA00023136"/>
    </source>
</evidence>
<organism evidence="7 8">
    <name type="scientific">Candidatus Methylopumilus turicensis</name>
    <dbReference type="NCBI Taxonomy" id="1581680"/>
    <lineage>
        <taxon>Bacteria</taxon>
        <taxon>Pseudomonadati</taxon>
        <taxon>Pseudomonadota</taxon>
        <taxon>Betaproteobacteria</taxon>
        <taxon>Nitrosomonadales</taxon>
        <taxon>Methylophilaceae</taxon>
        <taxon>Candidatus Methylopumilus</taxon>
    </lineage>
</organism>
<dbReference type="PANTHER" id="PTHR30026">
    <property type="entry name" value="OUTER MEMBRANE PROTEIN TOLC"/>
    <property type="match status" value="1"/>
</dbReference>
<evidence type="ECO:0000256" key="5">
    <source>
        <dbReference type="ARBA" id="ARBA00023237"/>
    </source>
</evidence>
<name>A0A0B7IY91_9PROT</name>
<dbReference type="GO" id="GO:0015288">
    <property type="term" value="F:porin activity"/>
    <property type="evidence" value="ECO:0007669"/>
    <property type="project" value="TreeGrafter"/>
</dbReference>
<dbReference type="GO" id="GO:0009279">
    <property type="term" value="C:cell outer membrane"/>
    <property type="evidence" value="ECO:0007669"/>
    <property type="project" value="UniProtKB-SubCell"/>
</dbReference>
<dbReference type="EMBL" id="LN794158">
    <property type="protein sequence ID" value="CEN55475.1"/>
    <property type="molecule type" value="Genomic_DNA"/>
</dbReference>
<dbReference type="AlphaFoldDB" id="A0A0B7IY91"/>
<evidence type="ECO:0000313" key="8">
    <source>
        <dbReference type="Proteomes" id="UP000056322"/>
    </source>
</evidence>
<dbReference type="HOGENOM" id="CLU_045519_0_0_4"/>
<dbReference type="SUPFAM" id="SSF56954">
    <property type="entry name" value="Outer membrane efflux proteins (OEP)"/>
    <property type="match status" value="1"/>
</dbReference>
<feature type="signal peptide" evidence="6">
    <location>
        <begin position="1"/>
        <end position="28"/>
    </location>
</feature>